<gene>
    <name evidence="2" type="ORF">SCHCODRAFT_233208</name>
</gene>
<dbReference type="VEuPathDB" id="FungiDB:SCHCODRAFT_0233208"/>
<evidence type="ECO:0000313" key="3">
    <source>
        <dbReference type="Proteomes" id="UP000007431"/>
    </source>
</evidence>
<accession>D8PZ10</accession>
<feature type="compositionally biased region" description="Acidic residues" evidence="1">
    <location>
        <begin position="508"/>
        <end position="522"/>
    </location>
</feature>
<evidence type="ECO:0000313" key="2">
    <source>
        <dbReference type="EMBL" id="EFI99348.1"/>
    </source>
</evidence>
<evidence type="ECO:0008006" key="4">
    <source>
        <dbReference type="Google" id="ProtNLM"/>
    </source>
</evidence>
<evidence type="ECO:0000256" key="1">
    <source>
        <dbReference type="SAM" id="MobiDB-lite"/>
    </source>
</evidence>
<dbReference type="RefSeq" id="XP_003034251.1">
    <property type="nucleotide sequence ID" value="XM_003034205.1"/>
</dbReference>
<dbReference type="HOGENOM" id="CLU_509159_0_0_1"/>
<dbReference type="GeneID" id="9586256"/>
<name>D8PZ10_SCHCM</name>
<protein>
    <recommendedName>
        <fullName evidence="4">F-box domain-containing protein</fullName>
    </recommendedName>
</protein>
<sequence length="535" mass="60302">MHSGLNWFPTEIWTLLLNETDRTALCSIAATSLAFRRISKPILFHRIVIRAQDKRSIRALPAILPDAQKVILHDPWLAGMTASITASLPRLETILFKSTDGQDVYVTYRALCSWLRKAPALRQLELAVDFDDNRHLRQALVLAPSLRRLVLYDSCVYQTYSDTMTSPFTWLHLEEVVLGRGVDAHDLDCLLPQCLPSLKSLYLPERVLPGKVSFGRFLPQAGNTLLEFHIELRALMDVVELGPLAKIDGSSSVSETPHFLPHLALLRICLGTESKWRRTHLHAAERLTRDLTVGAGAPIQLLILESKATVITKSAWLPSYRHGDDTLWQQDTLPASCTIKIVLWIREVVRDRTPILGPVRAWQEVIRKHIEVLFQTHCGVMALVELHFWDNAEGIHVDTECCVERYEDSEGSQAVTDGDEDPDDRSDLADASGAHRRLRGDGAEEFFASARGNEEGWESKYSEECGMVIPVDEEGSNDAGDEGRDDIESHEERDGEDDAEDEHMKDAEFEDEGQQENDDTFELEILVIDYHPVVS</sequence>
<dbReference type="Proteomes" id="UP000007431">
    <property type="component" value="Unassembled WGS sequence"/>
</dbReference>
<dbReference type="EMBL" id="GL377304">
    <property type="protein sequence ID" value="EFI99348.1"/>
    <property type="molecule type" value="Genomic_DNA"/>
</dbReference>
<dbReference type="InParanoid" id="D8PZ10"/>
<dbReference type="KEGG" id="scm:SCHCO_0233208"/>
<organism evidence="3">
    <name type="scientific">Schizophyllum commune (strain H4-8 / FGSC 9210)</name>
    <name type="common">Split gill fungus</name>
    <dbReference type="NCBI Taxonomy" id="578458"/>
    <lineage>
        <taxon>Eukaryota</taxon>
        <taxon>Fungi</taxon>
        <taxon>Dikarya</taxon>
        <taxon>Basidiomycota</taxon>
        <taxon>Agaricomycotina</taxon>
        <taxon>Agaricomycetes</taxon>
        <taxon>Agaricomycetidae</taxon>
        <taxon>Agaricales</taxon>
        <taxon>Schizophyllaceae</taxon>
        <taxon>Schizophyllum</taxon>
    </lineage>
</organism>
<proteinExistence type="predicted"/>
<reference evidence="2 3" key="1">
    <citation type="journal article" date="2010" name="Nat. Biotechnol.">
        <title>Genome sequence of the model mushroom Schizophyllum commune.</title>
        <authorList>
            <person name="Ohm R.A."/>
            <person name="de Jong J.F."/>
            <person name="Lugones L.G."/>
            <person name="Aerts A."/>
            <person name="Kothe E."/>
            <person name="Stajich J.E."/>
            <person name="de Vries R.P."/>
            <person name="Record E."/>
            <person name="Levasseur A."/>
            <person name="Baker S.E."/>
            <person name="Bartholomew K.A."/>
            <person name="Coutinho P.M."/>
            <person name="Erdmann S."/>
            <person name="Fowler T.J."/>
            <person name="Gathman A.C."/>
            <person name="Lombard V."/>
            <person name="Henrissat B."/>
            <person name="Knabe N."/>
            <person name="Kuees U."/>
            <person name="Lilly W.W."/>
            <person name="Lindquist E."/>
            <person name="Lucas S."/>
            <person name="Magnuson J.K."/>
            <person name="Piumi F."/>
            <person name="Raudaskoski M."/>
            <person name="Salamov A."/>
            <person name="Schmutz J."/>
            <person name="Schwarze F.W.M.R."/>
            <person name="vanKuyk P.A."/>
            <person name="Horton J.S."/>
            <person name="Grigoriev I.V."/>
            <person name="Woesten H.A.B."/>
        </authorList>
    </citation>
    <scope>NUCLEOTIDE SEQUENCE [LARGE SCALE GENOMIC DNA]</scope>
    <source>
        <strain evidence="3">H4-8 / FGSC 9210</strain>
    </source>
</reference>
<feature type="region of interest" description="Disordered" evidence="1">
    <location>
        <begin position="470"/>
        <end position="522"/>
    </location>
</feature>
<keyword evidence="3" id="KW-1185">Reference proteome</keyword>
<feature type="region of interest" description="Disordered" evidence="1">
    <location>
        <begin position="408"/>
        <end position="435"/>
    </location>
</feature>
<dbReference type="AlphaFoldDB" id="D8PZ10"/>
<feature type="compositionally biased region" description="Acidic residues" evidence="1">
    <location>
        <begin position="471"/>
        <end position="485"/>
    </location>
</feature>